<accession>A0ABV7M8S2</accession>
<proteinExistence type="inferred from homology"/>
<dbReference type="InterPro" id="IPR023299">
    <property type="entry name" value="ATPase_P-typ_cyto_dom_N"/>
</dbReference>
<feature type="region of interest" description="Disordered" evidence="16">
    <location>
        <begin position="15"/>
        <end position="35"/>
    </location>
</feature>
<dbReference type="PROSITE" id="PS50846">
    <property type="entry name" value="HMA_2"/>
    <property type="match status" value="1"/>
</dbReference>
<evidence type="ECO:0000256" key="4">
    <source>
        <dbReference type="ARBA" id="ARBA00022475"/>
    </source>
</evidence>
<dbReference type="Pfam" id="PF00122">
    <property type="entry name" value="E1-E2_ATPase"/>
    <property type="match status" value="1"/>
</dbReference>
<evidence type="ECO:0000256" key="5">
    <source>
        <dbReference type="ARBA" id="ARBA00022553"/>
    </source>
</evidence>
<protein>
    <submittedName>
        <fullName evidence="18">Heavy metal translocating P-type ATPase</fullName>
    </submittedName>
</protein>
<feature type="transmembrane region" description="Helical" evidence="15">
    <location>
        <begin position="155"/>
        <end position="177"/>
    </location>
</feature>
<keyword evidence="8 15" id="KW-0547">Nucleotide-binding</keyword>
<evidence type="ECO:0000313" key="19">
    <source>
        <dbReference type="Proteomes" id="UP001595607"/>
    </source>
</evidence>
<keyword evidence="10" id="KW-0460">Magnesium</keyword>
<keyword evidence="7 15" id="KW-0479">Metal-binding</keyword>
<name>A0ABV7M8S2_9PROT</name>
<keyword evidence="14 15" id="KW-0472">Membrane</keyword>
<dbReference type="InterPro" id="IPR036163">
    <property type="entry name" value="HMA_dom_sf"/>
</dbReference>
<evidence type="ECO:0000256" key="1">
    <source>
        <dbReference type="ARBA" id="ARBA00004651"/>
    </source>
</evidence>
<dbReference type="Proteomes" id="UP001595607">
    <property type="component" value="Unassembled WGS sequence"/>
</dbReference>
<feature type="transmembrane region" description="Helical" evidence="15">
    <location>
        <begin position="688"/>
        <end position="708"/>
    </location>
</feature>
<evidence type="ECO:0000256" key="10">
    <source>
        <dbReference type="ARBA" id="ARBA00022842"/>
    </source>
</evidence>
<evidence type="ECO:0000313" key="18">
    <source>
        <dbReference type="EMBL" id="MFC3301855.1"/>
    </source>
</evidence>
<dbReference type="SUPFAM" id="SSF56784">
    <property type="entry name" value="HAD-like"/>
    <property type="match status" value="1"/>
</dbReference>
<dbReference type="InterPro" id="IPR001757">
    <property type="entry name" value="P_typ_ATPase"/>
</dbReference>
<keyword evidence="13" id="KW-0406">Ion transport</keyword>
<dbReference type="SUPFAM" id="SSF81653">
    <property type="entry name" value="Calcium ATPase, transduction domain A"/>
    <property type="match status" value="1"/>
</dbReference>
<keyword evidence="3" id="KW-0813">Transport</keyword>
<dbReference type="NCBIfam" id="TIGR01494">
    <property type="entry name" value="ATPase_P-type"/>
    <property type="match status" value="2"/>
</dbReference>
<evidence type="ECO:0000256" key="13">
    <source>
        <dbReference type="ARBA" id="ARBA00023065"/>
    </source>
</evidence>
<keyword evidence="19" id="KW-1185">Reference proteome</keyword>
<dbReference type="InterPro" id="IPR008250">
    <property type="entry name" value="ATPase_P-typ_transduc_dom_A_sf"/>
</dbReference>
<dbReference type="Pfam" id="PF00702">
    <property type="entry name" value="Hydrolase"/>
    <property type="match status" value="1"/>
</dbReference>
<comment type="subcellular location">
    <subcellularLocation>
        <location evidence="1">Cell membrane</location>
        <topology evidence="1">Multi-pass membrane protein</topology>
    </subcellularLocation>
</comment>
<evidence type="ECO:0000256" key="16">
    <source>
        <dbReference type="SAM" id="MobiDB-lite"/>
    </source>
</evidence>
<dbReference type="CDD" id="cd00371">
    <property type="entry name" value="HMA"/>
    <property type="match status" value="1"/>
</dbReference>
<dbReference type="SUPFAM" id="SSF81665">
    <property type="entry name" value="Calcium ATPase, transmembrane domain M"/>
    <property type="match status" value="1"/>
</dbReference>
<evidence type="ECO:0000256" key="3">
    <source>
        <dbReference type="ARBA" id="ARBA00022448"/>
    </source>
</evidence>
<dbReference type="PRINTS" id="PR00943">
    <property type="entry name" value="CUATPASE"/>
</dbReference>
<feature type="compositionally biased region" description="Basic and acidic residues" evidence="16">
    <location>
        <begin position="19"/>
        <end position="35"/>
    </location>
</feature>
<feature type="transmembrane region" description="Helical" evidence="15">
    <location>
        <begin position="373"/>
        <end position="393"/>
    </location>
</feature>
<dbReference type="RefSeq" id="WP_189573644.1">
    <property type="nucleotide sequence ID" value="NZ_BMXU01000001.1"/>
</dbReference>
<keyword evidence="9 15" id="KW-0067">ATP-binding</keyword>
<dbReference type="InterPro" id="IPR059000">
    <property type="entry name" value="ATPase_P-type_domA"/>
</dbReference>
<dbReference type="InterPro" id="IPR018303">
    <property type="entry name" value="ATPase_P-typ_P_site"/>
</dbReference>
<evidence type="ECO:0000256" key="6">
    <source>
        <dbReference type="ARBA" id="ARBA00022692"/>
    </source>
</evidence>
<keyword evidence="6 15" id="KW-0812">Transmembrane</keyword>
<evidence type="ECO:0000256" key="11">
    <source>
        <dbReference type="ARBA" id="ARBA00022967"/>
    </source>
</evidence>
<keyword evidence="4 15" id="KW-1003">Cell membrane</keyword>
<dbReference type="Gene3D" id="3.40.50.1000">
    <property type="entry name" value="HAD superfamily/HAD-like"/>
    <property type="match status" value="1"/>
</dbReference>
<dbReference type="InterPro" id="IPR006121">
    <property type="entry name" value="HMA_dom"/>
</dbReference>
<dbReference type="Gene3D" id="3.40.1110.10">
    <property type="entry name" value="Calcium-transporting ATPase, cytoplasmic domain N"/>
    <property type="match status" value="1"/>
</dbReference>
<dbReference type="InterPro" id="IPR023298">
    <property type="entry name" value="ATPase_P-typ_TM_dom_sf"/>
</dbReference>
<feature type="transmembrane region" description="Helical" evidence="15">
    <location>
        <begin position="119"/>
        <end position="143"/>
    </location>
</feature>
<evidence type="ECO:0000256" key="9">
    <source>
        <dbReference type="ARBA" id="ARBA00022840"/>
    </source>
</evidence>
<feature type="transmembrane region" description="Helical" evidence="15">
    <location>
        <begin position="399"/>
        <end position="426"/>
    </location>
</feature>
<evidence type="ECO:0000256" key="12">
    <source>
        <dbReference type="ARBA" id="ARBA00022989"/>
    </source>
</evidence>
<dbReference type="PANTHER" id="PTHR43520">
    <property type="entry name" value="ATP7, ISOFORM B"/>
    <property type="match status" value="1"/>
</dbReference>
<evidence type="ECO:0000256" key="2">
    <source>
        <dbReference type="ARBA" id="ARBA00006024"/>
    </source>
</evidence>
<organism evidence="18 19">
    <name type="scientific">Parvularcula lutaonensis</name>
    <dbReference type="NCBI Taxonomy" id="491923"/>
    <lineage>
        <taxon>Bacteria</taxon>
        <taxon>Pseudomonadati</taxon>
        <taxon>Pseudomonadota</taxon>
        <taxon>Alphaproteobacteria</taxon>
        <taxon>Parvularculales</taxon>
        <taxon>Parvularculaceae</taxon>
        <taxon>Parvularcula</taxon>
    </lineage>
</organism>
<dbReference type="NCBIfam" id="TIGR01511">
    <property type="entry name" value="ATPase-IB1_Cu"/>
    <property type="match status" value="1"/>
</dbReference>
<evidence type="ECO:0000256" key="15">
    <source>
        <dbReference type="RuleBase" id="RU362081"/>
    </source>
</evidence>
<evidence type="ECO:0000256" key="8">
    <source>
        <dbReference type="ARBA" id="ARBA00022741"/>
    </source>
</evidence>
<keyword evidence="11" id="KW-1278">Translocase</keyword>
<dbReference type="PROSITE" id="PS00154">
    <property type="entry name" value="ATPASE_E1_E2"/>
    <property type="match status" value="1"/>
</dbReference>
<feature type="transmembrane region" description="Helical" evidence="15">
    <location>
        <begin position="714"/>
        <end position="732"/>
    </location>
</feature>
<comment type="similarity">
    <text evidence="2 15">Belongs to the cation transport ATPase (P-type) (TC 3.A.3) family. Type IB subfamily.</text>
</comment>
<dbReference type="Gene3D" id="2.70.150.10">
    <property type="entry name" value="Calcium-transporting ATPase, cytoplasmic transduction domain A"/>
    <property type="match status" value="1"/>
</dbReference>
<keyword evidence="12 15" id="KW-1133">Transmembrane helix</keyword>
<sequence length="741" mass="77526">MTAAVRHLGCPSGLTPARIAEDRPDPRPFVREQGGERHLELSVTGAKCAGCIAKIEGALTALPGVRSARLNLSTGKLAVRWTGSLAPIAITEAVNDLGYTAIPFDPAAAEDADDGHGRFLLRCMAVAGFASANIMLLSVSVWAAHDGEMGEATRALLHLISALIAIPAVAFAGRPFFQSAWKALRHGRANMDVPISLAVFLALGVSLFEALSGGEHAYFDAAVMLLFFLLIGRWLDHRLRTKARSAARDLLALQATTALRLDDNGHAEAVSARDIRPGDKLVVQPGTRLPVNAEVIEGTSDLDVAFLTGETLPRLASQGDTVLAGARNLSSRLVVKATSDTATSVLSDLVRLVEAGQQAKDQYTILADKAARAYVPIVHSLAALTVAGWLLLGGSVREAVMAATATLIITCPCALGLATPAVQVVATGELFRRGVLVKSGNALERLARIRHVVFDKTGTLTEGRLEWTNAEILSPRARSAAFALARAGLHPIARSIAASAGPGVLAEDVTEVPGEGLSGRVSGETVKIGRAGFVGIPEEDAGSAGPQAWLKVGDDEPVLLTFEDRVRADGRATIEALRDAGITVSLLSGDKEAAVRAVAETLGIEQYRSEVRPEDKAEFISELKKSGSVAMVGDGINDAPALALADVSLSPGTAADAAQSAADFVFQGEGISAVHQTWRMARRARRHILQNFAFAAVYNLVAAPAAMAGLVTPLIAALAMSGSSMVVTLNALRLKTHGGNP</sequence>
<gene>
    <name evidence="18" type="ORF">ACFONP_03840</name>
</gene>
<dbReference type="NCBIfam" id="TIGR01525">
    <property type="entry name" value="ATPase-IB_hvy"/>
    <property type="match status" value="1"/>
</dbReference>
<dbReference type="PRINTS" id="PR00119">
    <property type="entry name" value="CATATPASE"/>
</dbReference>
<dbReference type="EMBL" id="JBHRVA010000002">
    <property type="protein sequence ID" value="MFC3301855.1"/>
    <property type="molecule type" value="Genomic_DNA"/>
</dbReference>
<dbReference type="InterPro" id="IPR036412">
    <property type="entry name" value="HAD-like_sf"/>
</dbReference>
<evidence type="ECO:0000259" key="17">
    <source>
        <dbReference type="PROSITE" id="PS50846"/>
    </source>
</evidence>
<dbReference type="NCBIfam" id="TIGR01512">
    <property type="entry name" value="ATPase-IB2_Cd"/>
    <property type="match status" value="1"/>
</dbReference>
<evidence type="ECO:0000256" key="7">
    <source>
        <dbReference type="ARBA" id="ARBA00022723"/>
    </source>
</evidence>
<dbReference type="Pfam" id="PF00403">
    <property type="entry name" value="HMA"/>
    <property type="match status" value="1"/>
</dbReference>
<comment type="caution">
    <text evidence="18">The sequence shown here is derived from an EMBL/GenBank/DDBJ whole genome shotgun (WGS) entry which is preliminary data.</text>
</comment>
<feature type="domain" description="HMA" evidence="17">
    <location>
        <begin position="37"/>
        <end position="102"/>
    </location>
</feature>
<dbReference type="PANTHER" id="PTHR43520:SF5">
    <property type="entry name" value="CATION-TRANSPORTING P-TYPE ATPASE-RELATED"/>
    <property type="match status" value="1"/>
</dbReference>
<feature type="transmembrane region" description="Helical" evidence="15">
    <location>
        <begin position="217"/>
        <end position="235"/>
    </location>
</feature>
<dbReference type="SUPFAM" id="SSF55008">
    <property type="entry name" value="HMA, heavy metal-associated domain"/>
    <property type="match status" value="1"/>
</dbReference>
<dbReference type="InterPro" id="IPR027256">
    <property type="entry name" value="P-typ_ATPase_IB"/>
</dbReference>
<evidence type="ECO:0000256" key="14">
    <source>
        <dbReference type="ARBA" id="ARBA00023136"/>
    </source>
</evidence>
<feature type="transmembrane region" description="Helical" evidence="15">
    <location>
        <begin position="189"/>
        <end position="211"/>
    </location>
</feature>
<dbReference type="InterPro" id="IPR023214">
    <property type="entry name" value="HAD_sf"/>
</dbReference>
<reference evidence="19" key="1">
    <citation type="journal article" date="2019" name="Int. J. Syst. Evol. Microbiol.">
        <title>The Global Catalogue of Microorganisms (GCM) 10K type strain sequencing project: providing services to taxonomists for standard genome sequencing and annotation.</title>
        <authorList>
            <consortium name="The Broad Institute Genomics Platform"/>
            <consortium name="The Broad Institute Genome Sequencing Center for Infectious Disease"/>
            <person name="Wu L."/>
            <person name="Ma J."/>
        </authorList>
    </citation>
    <scope>NUCLEOTIDE SEQUENCE [LARGE SCALE GENOMIC DNA]</scope>
    <source>
        <strain evidence="19">KCTC 22245</strain>
    </source>
</reference>
<keyword evidence="5" id="KW-0597">Phosphoprotein</keyword>
<dbReference type="Gene3D" id="3.30.70.100">
    <property type="match status" value="1"/>
</dbReference>